<dbReference type="Proteomes" id="UP000598360">
    <property type="component" value="Unassembled WGS sequence"/>
</dbReference>
<dbReference type="GO" id="GO:0005576">
    <property type="term" value="C:extracellular region"/>
    <property type="evidence" value="ECO:0007669"/>
    <property type="project" value="TreeGrafter"/>
</dbReference>
<dbReference type="PANTHER" id="PTHR33371:SF4">
    <property type="entry name" value="INTERMEMBRANE PHOSPHOLIPID TRANSPORT SYSTEM BINDING PROTEIN MLAD"/>
    <property type="match status" value="1"/>
</dbReference>
<dbReference type="NCBIfam" id="TIGR00996">
    <property type="entry name" value="Mtu_fam_mce"/>
    <property type="match status" value="1"/>
</dbReference>
<dbReference type="Pfam" id="PF11887">
    <property type="entry name" value="Mce4_CUP1"/>
    <property type="match status" value="1"/>
</dbReference>
<feature type="domain" description="Mammalian cell entry C-terminal" evidence="3">
    <location>
        <begin position="116"/>
        <end position="291"/>
    </location>
</feature>
<dbReference type="InterPro" id="IPR024516">
    <property type="entry name" value="Mce_C"/>
</dbReference>
<evidence type="ECO:0000259" key="3">
    <source>
        <dbReference type="Pfam" id="PF11887"/>
    </source>
</evidence>
<name>A0A929FWQ7_9PSEU</name>
<dbReference type="RefSeq" id="WP_193927238.1">
    <property type="nucleotide sequence ID" value="NZ_JADEYC010000007.1"/>
</dbReference>
<dbReference type="AlphaFoldDB" id="A0A929FWQ7"/>
<evidence type="ECO:0000313" key="5">
    <source>
        <dbReference type="Proteomes" id="UP000598360"/>
    </source>
</evidence>
<dbReference type="PANTHER" id="PTHR33371">
    <property type="entry name" value="INTERMEMBRANE PHOSPHOLIPID TRANSPORT SYSTEM BINDING PROTEIN MLAD-RELATED"/>
    <property type="match status" value="1"/>
</dbReference>
<organism evidence="4 5">
    <name type="scientific">Saccharopolyspora montiporae</name>
    <dbReference type="NCBI Taxonomy" id="2781240"/>
    <lineage>
        <taxon>Bacteria</taxon>
        <taxon>Bacillati</taxon>
        <taxon>Actinomycetota</taxon>
        <taxon>Actinomycetes</taxon>
        <taxon>Pseudonocardiales</taxon>
        <taxon>Pseudonocardiaceae</taxon>
        <taxon>Saccharopolyspora</taxon>
    </lineage>
</organism>
<comment type="caution">
    <text evidence="4">The sequence shown here is derived from an EMBL/GenBank/DDBJ whole genome shotgun (WGS) entry which is preliminary data.</text>
</comment>
<protein>
    <submittedName>
        <fullName evidence="4">MCE family protein</fullName>
    </submittedName>
</protein>
<proteinExistence type="predicted"/>
<reference evidence="4" key="1">
    <citation type="submission" date="2020-10" db="EMBL/GenBank/DDBJ databases">
        <title>Diversity and distribution of actinomycetes associated with coral in the coast of Hainan.</title>
        <authorList>
            <person name="Li F."/>
        </authorList>
    </citation>
    <scope>NUCLEOTIDE SEQUENCE</scope>
    <source>
        <strain evidence="4">HNM0983</strain>
    </source>
</reference>
<dbReference type="Pfam" id="PF02470">
    <property type="entry name" value="MlaD"/>
    <property type="match status" value="1"/>
</dbReference>
<evidence type="ECO:0000256" key="1">
    <source>
        <dbReference type="SAM" id="MobiDB-lite"/>
    </source>
</evidence>
<sequence length="410" mass="43468">MIRRNRRRLLLAVALLTTAAVVVSGAVWWTASASRATYTAVFPKAIGVHPGSKVRVLGVEVGTVDDVQPAGEVVRTELSLDSGVRIPADASAVVVAPSLVSDRYVQLTPAYTGGPELPTGSEFPLERTSTPVEIDDLYRSADDLATALGPNGANERGAVSDVLDTGAANLRGNGKPLNETIRDLGEAAETMQNSQGDLFGTVRNLDEFTAALARSDDQIHEFHGRFADVAGSLADDKEQLGTALETMSGSLDEVNRFVGENRGLLESNVNKLSETTKGLVDQRAAIAEIIDVAPLAASNYINSYDAASGTVAVRLNLNEFTYPPVTMVCLLIERATPKEIPPALTDICKDLGPAIDDGLGVPPPHDIIKSNAQPAQPDESDPSDESGMPLPLLDAVEQQRRDEELGDGPR</sequence>
<keyword evidence="5" id="KW-1185">Reference proteome</keyword>
<dbReference type="EMBL" id="JADEYC010000007">
    <property type="protein sequence ID" value="MBE9373806.1"/>
    <property type="molecule type" value="Genomic_DNA"/>
</dbReference>
<evidence type="ECO:0000259" key="2">
    <source>
        <dbReference type="Pfam" id="PF02470"/>
    </source>
</evidence>
<dbReference type="InterPro" id="IPR005693">
    <property type="entry name" value="Mce"/>
</dbReference>
<dbReference type="InterPro" id="IPR003399">
    <property type="entry name" value="Mce/MlaD"/>
</dbReference>
<feature type="domain" description="Mce/MlaD" evidence="2">
    <location>
        <begin position="37"/>
        <end position="109"/>
    </location>
</feature>
<dbReference type="PROSITE" id="PS51318">
    <property type="entry name" value="TAT"/>
    <property type="match status" value="1"/>
</dbReference>
<evidence type="ECO:0000313" key="4">
    <source>
        <dbReference type="EMBL" id="MBE9373806.1"/>
    </source>
</evidence>
<gene>
    <name evidence="4" type="ORF">IQ251_05010</name>
</gene>
<dbReference type="InterPro" id="IPR052336">
    <property type="entry name" value="MlaD_Phospholipid_Transporter"/>
</dbReference>
<feature type="compositionally biased region" description="Basic and acidic residues" evidence="1">
    <location>
        <begin position="397"/>
        <end position="410"/>
    </location>
</feature>
<dbReference type="InterPro" id="IPR006311">
    <property type="entry name" value="TAT_signal"/>
</dbReference>
<accession>A0A929FWQ7</accession>
<feature type="region of interest" description="Disordered" evidence="1">
    <location>
        <begin position="355"/>
        <end position="410"/>
    </location>
</feature>